<name>D4F0I1_EDWTA</name>
<keyword evidence="1" id="KW-1133">Transmembrane helix</keyword>
<keyword evidence="1" id="KW-0472">Membrane</keyword>
<gene>
    <name evidence="2" type="ORF">EDWATA_00205</name>
</gene>
<evidence type="ECO:0000313" key="3">
    <source>
        <dbReference type="Proteomes" id="UP000003692"/>
    </source>
</evidence>
<protein>
    <recommendedName>
        <fullName evidence="4">DUF2474 domain-containing protein</fullName>
    </recommendedName>
</protein>
<dbReference type="EMBL" id="ADGK01000011">
    <property type="protein sequence ID" value="EFE24686.1"/>
    <property type="molecule type" value="Genomic_DNA"/>
</dbReference>
<reference evidence="2 3" key="1">
    <citation type="submission" date="2010-02" db="EMBL/GenBank/DDBJ databases">
        <authorList>
            <person name="Weinstock G."/>
            <person name="Sodergren E."/>
            <person name="Clifton S."/>
            <person name="Fulton L."/>
            <person name="Fulton B."/>
            <person name="Courtney L."/>
            <person name="Fronick C."/>
            <person name="Harrison M."/>
            <person name="Strong C."/>
            <person name="Farmer C."/>
            <person name="Delahaunty K."/>
            <person name="Markovic C."/>
            <person name="Hall O."/>
            <person name="Minx P."/>
            <person name="Tomlinson C."/>
            <person name="Mitreva M."/>
            <person name="Nelson J."/>
            <person name="Hou S."/>
            <person name="Wollam A."/>
            <person name="Pepin K.H."/>
            <person name="Johnson M."/>
            <person name="Bhonagiri V."/>
            <person name="Zhang X."/>
            <person name="Suruliraj S."/>
            <person name="Warren W."/>
            <person name="Chinwalla A."/>
            <person name="Mardis E.R."/>
            <person name="Wilson R.K."/>
        </authorList>
    </citation>
    <scope>NUCLEOTIDE SEQUENCE [LARGE SCALE GENOMIC DNA]</scope>
    <source>
        <strain evidence="2 3">ATCC 23685</strain>
    </source>
</reference>
<dbReference type="HOGENOM" id="CLU_3183057_0_0_6"/>
<evidence type="ECO:0008006" key="4">
    <source>
        <dbReference type="Google" id="ProtNLM"/>
    </source>
</evidence>
<evidence type="ECO:0000256" key="1">
    <source>
        <dbReference type="SAM" id="Phobius"/>
    </source>
</evidence>
<feature type="transmembrane region" description="Helical" evidence="1">
    <location>
        <begin position="20"/>
        <end position="42"/>
    </location>
</feature>
<keyword evidence="1" id="KW-0812">Transmembrane</keyword>
<sequence length="46" mass="5007">MLQAKVWDVASTTRRPRLKLGWVIFSLLLLGGTALAAMLLLIGQAL</sequence>
<evidence type="ECO:0000313" key="2">
    <source>
        <dbReference type="EMBL" id="EFE24686.1"/>
    </source>
</evidence>
<organism evidence="2 3">
    <name type="scientific">Edwardsiella tarda ATCC 23685</name>
    <dbReference type="NCBI Taxonomy" id="500638"/>
    <lineage>
        <taxon>Bacteria</taxon>
        <taxon>Pseudomonadati</taxon>
        <taxon>Pseudomonadota</taxon>
        <taxon>Gammaproteobacteria</taxon>
        <taxon>Enterobacterales</taxon>
        <taxon>Hafniaceae</taxon>
        <taxon>Edwardsiella</taxon>
    </lineage>
</organism>
<dbReference type="AlphaFoldDB" id="D4F0I1"/>
<comment type="caution">
    <text evidence="2">The sequence shown here is derived from an EMBL/GenBank/DDBJ whole genome shotgun (WGS) entry which is preliminary data.</text>
</comment>
<dbReference type="Proteomes" id="UP000003692">
    <property type="component" value="Unassembled WGS sequence"/>
</dbReference>
<proteinExistence type="predicted"/>
<accession>D4F0I1</accession>